<organism evidence="2 3">
    <name type="scientific">Ornithinibacter aureus</name>
    <dbReference type="NCBI Taxonomy" id="622664"/>
    <lineage>
        <taxon>Bacteria</taxon>
        <taxon>Bacillati</taxon>
        <taxon>Actinomycetota</taxon>
        <taxon>Actinomycetes</taxon>
        <taxon>Micrococcales</taxon>
        <taxon>Intrasporangiaceae</taxon>
        <taxon>Ornithinibacter</taxon>
    </lineage>
</organism>
<evidence type="ECO:0000256" key="1">
    <source>
        <dbReference type="SAM" id="MobiDB-lite"/>
    </source>
</evidence>
<dbReference type="RefSeq" id="WP_159903756.1">
    <property type="nucleotide sequence ID" value="NZ_BAABFX010000029.1"/>
</dbReference>
<evidence type="ECO:0000313" key="3">
    <source>
        <dbReference type="Proteomes" id="UP001500390"/>
    </source>
</evidence>
<dbReference type="EMBL" id="BAABFX010000029">
    <property type="protein sequence ID" value="GAA4397947.1"/>
    <property type="molecule type" value="Genomic_DNA"/>
</dbReference>
<dbReference type="InterPro" id="IPR028037">
    <property type="entry name" value="Antitoxin_Rv0909/MT0933"/>
</dbReference>
<keyword evidence="3" id="KW-1185">Reference proteome</keyword>
<feature type="region of interest" description="Disordered" evidence="1">
    <location>
        <begin position="51"/>
        <end position="82"/>
    </location>
</feature>
<protein>
    <submittedName>
        <fullName evidence="2">Uncharacterized protein</fullName>
    </submittedName>
</protein>
<name>A0ABP8JYH3_9MICO</name>
<reference evidence="3" key="1">
    <citation type="journal article" date="2019" name="Int. J. Syst. Evol. Microbiol.">
        <title>The Global Catalogue of Microorganisms (GCM) 10K type strain sequencing project: providing services to taxonomists for standard genome sequencing and annotation.</title>
        <authorList>
            <consortium name="The Broad Institute Genomics Platform"/>
            <consortium name="The Broad Institute Genome Sequencing Center for Infectious Disease"/>
            <person name="Wu L."/>
            <person name="Ma J."/>
        </authorList>
    </citation>
    <scope>NUCLEOTIDE SEQUENCE [LARGE SCALE GENOMIC DNA]</scope>
    <source>
        <strain evidence="3">JCM 17738</strain>
    </source>
</reference>
<evidence type="ECO:0000313" key="2">
    <source>
        <dbReference type="EMBL" id="GAA4397947.1"/>
    </source>
</evidence>
<gene>
    <name evidence="2" type="ORF">GCM10023153_22370</name>
</gene>
<dbReference type="Proteomes" id="UP001500390">
    <property type="component" value="Unassembled WGS sequence"/>
</dbReference>
<dbReference type="Pfam" id="PF14013">
    <property type="entry name" value="MT0933_antitox"/>
    <property type="match status" value="1"/>
</dbReference>
<proteinExistence type="predicted"/>
<sequence>MARRAIKLAALITVAQQAREYAQKNPAQVNAALGRLEDTVRSRLHPKYSAHVGKGSQALRSGLGIASAPPRAGRVQETPPQS</sequence>
<comment type="caution">
    <text evidence="2">The sequence shown here is derived from an EMBL/GenBank/DDBJ whole genome shotgun (WGS) entry which is preliminary data.</text>
</comment>
<accession>A0ABP8JYH3</accession>